<dbReference type="InterPro" id="IPR036663">
    <property type="entry name" value="Fumarylacetoacetase_C_sf"/>
</dbReference>
<dbReference type="SUPFAM" id="SSF56529">
    <property type="entry name" value="FAH"/>
    <property type="match status" value="1"/>
</dbReference>
<sequence>MSFPPLEDFIKNCRKVYATTYNENKLSPEDDAWKQMREPLMFIKTPSEFVTEGYPIVIPHNYVLVEEIRLGAVIGKTCKKVSVEDALDYVGGYCLAFDMTAASEWRKAAPQGAPWAKVKSFDKSCAVSGFIPKSVISDPSNVEMFTTINDDPPQTGNTNGWVFSLAQLINFISRYHTLEPNDVVFGGTGPSPSVIKAGDILKGGIKGGVTIEFCVEAEQ</sequence>
<dbReference type="AlphaFoldDB" id="A0AAN7V1V2"/>
<protein>
    <recommendedName>
        <fullName evidence="5">oxaloacetate tautomerase</fullName>
        <ecNumber evidence="5">5.3.2.2</ecNumber>
    </recommendedName>
    <alternativeName>
        <fullName evidence="3">Fumarylacetoacetate hydrolase domain-containing protein 1</fullName>
    </alternativeName>
</protein>
<comment type="caution">
    <text evidence="7">The sequence shown here is derived from an EMBL/GenBank/DDBJ whole genome shotgun (WGS) entry which is preliminary data.</text>
</comment>
<evidence type="ECO:0000259" key="6">
    <source>
        <dbReference type="Pfam" id="PF01557"/>
    </source>
</evidence>
<feature type="domain" description="Fumarylacetoacetase-like C-terminal" evidence="6">
    <location>
        <begin position="30"/>
        <end position="215"/>
    </location>
</feature>
<evidence type="ECO:0000256" key="3">
    <source>
        <dbReference type="ARBA" id="ARBA00042340"/>
    </source>
</evidence>
<dbReference type="GO" id="GO:0046872">
    <property type="term" value="F:metal ion binding"/>
    <property type="evidence" value="ECO:0007669"/>
    <property type="project" value="UniProtKB-KW"/>
</dbReference>
<evidence type="ECO:0000256" key="1">
    <source>
        <dbReference type="ARBA" id="ARBA00010211"/>
    </source>
</evidence>
<dbReference type="EC" id="5.3.2.2" evidence="5"/>
<organism evidence="7 8">
    <name type="scientific">Pyrocoelia pectoralis</name>
    <dbReference type="NCBI Taxonomy" id="417401"/>
    <lineage>
        <taxon>Eukaryota</taxon>
        <taxon>Metazoa</taxon>
        <taxon>Ecdysozoa</taxon>
        <taxon>Arthropoda</taxon>
        <taxon>Hexapoda</taxon>
        <taxon>Insecta</taxon>
        <taxon>Pterygota</taxon>
        <taxon>Neoptera</taxon>
        <taxon>Endopterygota</taxon>
        <taxon>Coleoptera</taxon>
        <taxon>Polyphaga</taxon>
        <taxon>Elateriformia</taxon>
        <taxon>Elateroidea</taxon>
        <taxon>Lampyridae</taxon>
        <taxon>Lampyrinae</taxon>
        <taxon>Pyrocoelia</taxon>
    </lineage>
</organism>
<dbReference type="Gene3D" id="3.90.850.10">
    <property type="entry name" value="Fumarylacetoacetase-like, C-terminal domain"/>
    <property type="match status" value="1"/>
</dbReference>
<evidence type="ECO:0000256" key="4">
    <source>
        <dbReference type="ARBA" id="ARBA00044911"/>
    </source>
</evidence>
<dbReference type="PANTHER" id="PTHR11820">
    <property type="entry name" value="ACYLPYRUVASE"/>
    <property type="match status" value="1"/>
</dbReference>
<gene>
    <name evidence="7" type="ORF">RI129_009422</name>
</gene>
<name>A0AAN7V1V2_9COLE</name>
<dbReference type="EMBL" id="JAVRBK010000007">
    <property type="protein sequence ID" value="KAK5640875.1"/>
    <property type="molecule type" value="Genomic_DNA"/>
</dbReference>
<accession>A0AAN7V1V2</accession>
<evidence type="ECO:0000256" key="2">
    <source>
        <dbReference type="ARBA" id="ARBA00022723"/>
    </source>
</evidence>
<dbReference type="Pfam" id="PF01557">
    <property type="entry name" value="FAA_hydrolase"/>
    <property type="match status" value="1"/>
</dbReference>
<dbReference type="PANTHER" id="PTHR11820:SF7">
    <property type="entry name" value="ACYLPYRUVASE FAHD1, MITOCHONDRIAL"/>
    <property type="match status" value="1"/>
</dbReference>
<comment type="catalytic activity">
    <reaction evidence="4">
        <text>oxaloacetate = enol-oxaloacetate</text>
        <dbReference type="Rhea" id="RHEA:16021"/>
        <dbReference type="ChEBI" id="CHEBI:16452"/>
        <dbReference type="ChEBI" id="CHEBI:17479"/>
        <dbReference type="EC" id="5.3.2.2"/>
    </reaction>
    <physiologicalReaction direction="right-to-left" evidence="4">
        <dbReference type="Rhea" id="RHEA:16023"/>
    </physiologicalReaction>
</comment>
<dbReference type="Proteomes" id="UP001329430">
    <property type="component" value="Chromosome 7"/>
</dbReference>
<dbReference type="GO" id="GO:0050163">
    <property type="term" value="F:oxaloacetate tautomerase activity"/>
    <property type="evidence" value="ECO:0007669"/>
    <property type="project" value="UniProtKB-EC"/>
</dbReference>
<evidence type="ECO:0000313" key="7">
    <source>
        <dbReference type="EMBL" id="KAK5640875.1"/>
    </source>
</evidence>
<proteinExistence type="inferred from homology"/>
<dbReference type="GO" id="GO:0005739">
    <property type="term" value="C:mitochondrion"/>
    <property type="evidence" value="ECO:0007669"/>
    <property type="project" value="TreeGrafter"/>
</dbReference>
<evidence type="ECO:0000256" key="5">
    <source>
        <dbReference type="ARBA" id="ARBA00044973"/>
    </source>
</evidence>
<dbReference type="GO" id="GO:0018773">
    <property type="term" value="F:acetylpyruvate hydrolase activity"/>
    <property type="evidence" value="ECO:0007669"/>
    <property type="project" value="TreeGrafter"/>
</dbReference>
<keyword evidence="2" id="KW-0479">Metal-binding</keyword>
<dbReference type="InterPro" id="IPR011234">
    <property type="entry name" value="Fumarylacetoacetase-like_C"/>
</dbReference>
<comment type="similarity">
    <text evidence="1">Belongs to the FAH family.</text>
</comment>
<reference evidence="7 8" key="1">
    <citation type="journal article" date="2024" name="Insects">
        <title>An Improved Chromosome-Level Genome Assembly of the Firefly Pyrocoelia pectoralis.</title>
        <authorList>
            <person name="Fu X."/>
            <person name="Meyer-Rochow V.B."/>
            <person name="Ballantyne L."/>
            <person name="Zhu X."/>
        </authorList>
    </citation>
    <scope>NUCLEOTIDE SEQUENCE [LARGE SCALE GENOMIC DNA]</scope>
    <source>
        <strain evidence="7">XCY_ONT2</strain>
    </source>
</reference>
<evidence type="ECO:0000313" key="8">
    <source>
        <dbReference type="Proteomes" id="UP001329430"/>
    </source>
</evidence>
<keyword evidence="8" id="KW-1185">Reference proteome</keyword>